<dbReference type="EMBL" id="QWKZ01000163">
    <property type="protein sequence ID" value="RIH81429.1"/>
    <property type="molecule type" value="Genomic_DNA"/>
</dbReference>
<gene>
    <name evidence="2" type="ORF">Mlute_02807</name>
</gene>
<dbReference type="Proteomes" id="UP000265800">
    <property type="component" value="Unassembled WGS sequence"/>
</dbReference>
<evidence type="ECO:0000256" key="1">
    <source>
        <dbReference type="SAM" id="MobiDB-lite"/>
    </source>
</evidence>
<evidence type="ECO:0000313" key="2">
    <source>
        <dbReference type="EMBL" id="RIH81429.1"/>
    </source>
</evidence>
<protein>
    <submittedName>
        <fullName evidence="2">Uncharacterized protein</fullName>
    </submittedName>
</protein>
<feature type="region of interest" description="Disordered" evidence="1">
    <location>
        <begin position="23"/>
        <end position="52"/>
    </location>
</feature>
<proteinExistence type="predicted"/>
<accession>A0A399EE37</accession>
<dbReference type="AlphaFoldDB" id="A0A399EE37"/>
<sequence>MRERLVRRGDRIYTQNAANIGEQRLHQLEGGQDGASARASVRPRGRALEPGL</sequence>
<evidence type="ECO:0000313" key="3">
    <source>
        <dbReference type="Proteomes" id="UP000265800"/>
    </source>
</evidence>
<keyword evidence="3" id="KW-1185">Reference proteome</keyword>
<reference evidence="2 3" key="1">
    <citation type="submission" date="2018-08" db="EMBL/GenBank/DDBJ databases">
        <title>Meiothermus luteus KCTC 52599 genome sequencing project.</title>
        <authorList>
            <person name="Da Costa M.S."/>
            <person name="Albuquerque L."/>
            <person name="Raposo P."/>
            <person name="Froufe H.J.C."/>
            <person name="Barroso C.S."/>
            <person name="Egas C."/>
        </authorList>
    </citation>
    <scope>NUCLEOTIDE SEQUENCE [LARGE SCALE GENOMIC DNA]</scope>
    <source>
        <strain evidence="2 3">KCTC 52599</strain>
    </source>
</reference>
<name>A0A399EE37_9DEIN</name>
<organism evidence="2 3">
    <name type="scientific">Meiothermus luteus</name>
    <dbReference type="NCBI Taxonomy" id="2026184"/>
    <lineage>
        <taxon>Bacteria</taxon>
        <taxon>Thermotogati</taxon>
        <taxon>Deinococcota</taxon>
        <taxon>Deinococci</taxon>
        <taxon>Thermales</taxon>
        <taxon>Thermaceae</taxon>
        <taxon>Meiothermus</taxon>
    </lineage>
</organism>
<comment type="caution">
    <text evidence="2">The sequence shown here is derived from an EMBL/GenBank/DDBJ whole genome shotgun (WGS) entry which is preliminary data.</text>
</comment>
<dbReference type="RefSeq" id="WP_182482593.1">
    <property type="nucleotide sequence ID" value="NZ_QWKZ01000163.1"/>
</dbReference>